<keyword evidence="4" id="KW-1185">Reference proteome</keyword>
<reference evidence="3 4" key="1">
    <citation type="submission" date="2019-10" db="EMBL/GenBank/DDBJ databases">
        <authorList>
            <person name="Palmer J.M."/>
        </authorList>
    </citation>
    <scope>NUCLEOTIDE SEQUENCE [LARGE SCALE GENOMIC DNA]</scope>
    <source>
        <strain evidence="3 4">TWF718</strain>
    </source>
</reference>
<evidence type="ECO:0000313" key="3">
    <source>
        <dbReference type="EMBL" id="KAK6336985.1"/>
    </source>
</evidence>
<organism evidence="3 4">
    <name type="scientific">Orbilia javanica</name>
    <dbReference type="NCBI Taxonomy" id="47235"/>
    <lineage>
        <taxon>Eukaryota</taxon>
        <taxon>Fungi</taxon>
        <taxon>Dikarya</taxon>
        <taxon>Ascomycota</taxon>
        <taxon>Pezizomycotina</taxon>
        <taxon>Orbiliomycetes</taxon>
        <taxon>Orbiliales</taxon>
        <taxon>Orbiliaceae</taxon>
        <taxon>Orbilia</taxon>
    </lineage>
</organism>
<feature type="region of interest" description="Disordered" evidence="1">
    <location>
        <begin position="454"/>
        <end position="489"/>
    </location>
</feature>
<accession>A0AAN8RF95</accession>
<feature type="compositionally biased region" description="Polar residues" evidence="1">
    <location>
        <begin position="461"/>
        <end position="470"/>
    </location>
</feature>
<feature type="compositionally biased region" description="Basic and acidic residues" evidence="1">
    <location>
        <begin position="583"/>
        <end position="592"/>
    </location>
</feature>
<evidence type="ECO:0000313" key="4">
    <source>
        <dbReference type="Proteomes" id="UP001313282"/>
    </source>
</evidence>
<feature type="compositionally biased region" description="Basic and acidic residues" evidence="1">
    <location>
        <begin position="644"/>
        <end position="654"/>
    </location>
</feature>
<evidence type="ECO:0000256" key="1">
    <source>
        <dbReference type="SAM" id="MobiDB-lite"/>
    </source>
</evidence>
<sequence>MPRILPTLLLTFFHLLPQTSAYYSIFLRDVGPEWFMAFNYFLSGKNLRSRPPTPTSCQEVPLTRLKGSITALGIYNSPAETPIQALAVYPYKISICGELTPLGAAVNTGSPSFVVILDPRDLYGVNVVDVQKLGIEWYRGAIQPLNVTAERVDPDGLLYGLPDRETSGLYVWEGEPGTNYKTPEWRTWIPNAVEKVPEPRDFLQRIDLENDRTGYVYLRELIERHLRPDMMELRDTVTPWMEKNLEGEFEGIKNKPPLFGPLPRKDPKKERLLIGGNWYVKDVDTPLRREDWETLGYEKLRPPGEDRDGRGWTLSYRGPRAGTIPGMEYYGLKEPIRLDEDVVEEMESDSGDNSGLMQIQPYKDPEDLDEEAYIENSGDSIANGFLEGGDEEDIYVHISDDDEREKEAGGPLASLYRMRRVHEEPGSAVRMKVEEWDGEEKSDGDYGIVFEEEEEDGSILSPVSGNNNNADIPLQLSAEPQPRNPLPNIPAEEEIQIPEAMGEEEEVEVQPSRLNGDNWHPNANVLREELLALNGDQLPRINDPVAAIRAQEVVFSSQNGMQSNFNPFWYPSTSAAGGGSGGDRGRGRRDMMPDIEAEDDVWRSSTSSSRWRNPRALNRGGNLQRSRLAGEDSEDYSYEEYEEMSGRDGNPRGS</sequence>
<evidence type="ECO:0000256" key="2">
    <source>
        <dbReference type="SAM" id="SignalP"/>
    </source>
</evidence>
<comment type="caution">
    <text evidence="3">The sequence shown here is derived from an EMBL/GenBank/DDBJ whole genome shotgun (WGS) entry which is preliminary data.</text>
</comment>
<dbReference type="AlphaFoldDB" id="A0AAN8RF95"/>
<proteinExistence type="predicted"/>
<protein>
    <submittedName>
        <fullName evidence="3">Uncharacterized protein</fullName>
    </submittedName>
</protein>
<feature type="signal peptide" evidence="2">
    <location>
        <begin position="1"/>
        <end position="21"/>
    </location>
</feature>
<keyword evidence="2" id="KW-0732">Signal</keyword>
<dbReference type="Proteomes" id="UP001313282">
    <property type="component" value="Unassembled WGS sequence"/>
</dbReference>
<name>A0AAN8RF95_9PEZI</name>
<feature type="region of interest" description="Disordered" evidence="1">
    <location>
        <begin position="570"/>
        <end position="654"/>
    </location>
</feature>
<dbReference type="EMBL" id="JAVHNR010000007">
    <property type="protein sequence ID" value="KAK6336985.1"/>
    <property type="molecule type" value="Genomic_DNA"/>
</dbReference>
<gene>
    <name evidence="3" type="ORF">TWF718_009772</name>
</gene>
<feature type="compositionally biased region" description="Acidic residues" evidence="1">
    <location>
        <begin position="631"/>
        <end position="643"/>
    </location>
</feature>
<feature type="chain" id="PRO_5043025662" evidence="2">
    <location>
        <begin position="22"/>
        <end position="654"/>
    </location>
</feature>